<dbReference type="Proteomes" id="UP000789920">
    <property type="component" value="Unassembled WGS sequence"/>
</dbReference>
<feature type="non-terminal residue" evidence="1">
    <location>
        <position position="1"/>
    </location>
</feature>
<name>A0ACA9SYN4_9GLOM</name>
<organism evidence="1 2">
    <name type="scientific">Racocetra persica</name>
    <dbReference type="NCBI Taxonomy" id="160502"/>
    <lineage>
        <taxon>Eukaryota</taxon>
        <taxon>Fungi</taxon>
        <taxon>Fungi incertae sedis</taxon>
        <taxon>Mucoromycota</taxon>
        <taxon>Glomeromycotina</taxon>
        <taxon>Glomeromycetes</taxon>
        <taxon>Diversisporales</taxon>
        <taxon>Gigasporaceae</taxon>
        <taxon>Racocetra</taxon>
    </lineage>
</organism>
<accession>A0ACA9SYN4</accession>
<proteinExistence type="predicted"/>
<protein>
    <submittedName>
        <fullName evidence="1">35486_t:CDS:1</fullName>
    </submittedName>
</protein>
<feature type="non-terminal residue" evidence="1">
    <location>
        <position position="57"/>
    </location>
</feature>
<keyword evidence="2" id="KW-1185">Reference proteome</keyword>
<comment type="caution">
    <text evidence="1">The sequence shown here is derived from an EMBL/GenBank/DDBJ whole genome shotgun (WGS) entry which is preliminary data.</text>
</comment>
<evidence type="ECO:0000313" key="2">
    <source>
        <dbReference type="Proteomes" id="UP000789920"/>
    </source>
</evidence>
<reference evidence="1" key="1">
    <citation type="submission" date="2021-06" db="EMBL/GenBank/DDBJ databases">
        <authorList>
            <person name="Kallberg Y."/>
            <person name="Tangrot J."/>
            <person name="Rosling A."/>
        </authorList>
    </citation>
    <scope>NUCLEOTIDE SEQUENCE</scope>
    <source>
        <strain evidence="1">MA461A</strain>
    </source>
</reference>
<evidence type="ECO:0000313" key="1">
    <source>
        <dbReference type="EMBL" id="CAG8852009.1"/>
    </source>
</evidence>
<sequence>DEVLPTYGPNLLEYMEKLYNALKIFDPEQLPKLDSELSNYGNEEIKFLSDFYETEKI</sequence>
<dbReference type="EMBL" id="CAJVQC010179428">
    <property type="protein sequence ID" value="CAG8852009.1"/>
    <property type="molecule type" value="Genomic_DNA"/>
</dbReference>
<gene>
    <name evidence="1" type="ORF">RPERSI_LOCUS36853</name>
</gene>